<sequence length="387" mass="45117">MPLRGILCQGARTHDFDVVRVRTNRQNIHMYLLLNLLIPVFHVFFRDDDNTKDQSFHHLLHVCLKAEHAHRVVDDVHEHNAPERLDRAALAAGERRSADDDHRDDVERTVEREVAGCAEHARHHHDSAERREEPLHDEYAPKMPAHMQAEVVRHVDVAADDIEVSAILCLRQHIMRGQRNQQEEEEGDRHRPDHYFADGKQRRMHVGNRRRAGNRQRNPFVSQLHRHGDDERRQAEGCDEKSGDRPAHAAENERQQHRRHKPDGRQRHHKHACRQGHHRAHRDIQLTAEQDKGKPDCHDAVSGNALKQPRHVDRLKEVFVGQAHDHEDGEREQGNSGIRKDLFCFYHASHLRFSLSRQMASSRTAPFTIYCTTESTPVRLRMLVIRP</sequence>
<comment type="caution">
    <text evidence="2">The sequence shown here is derived from an EMBL/GenBank/DDBJ whole genome shotgun (WGS) entry which is preliminary data.</text>
</comment>
<name>A0A645CJ84_9ZZZZ</name>
<evidence type="ECO:0000256" key="1">
    <source>
        <dbReference type="SAM" id="MobiDB-lite"/>
    </source>
</evidence>
<gene>
    <name evidence="2" type="ORF">SDC9_124004</name>
</gene>
<reference evidence="2" key="1">
    <citation type="submission" date="2019-08" db="EMBL/GenBank/DDBJ databases">
        <authorList>
            <person name="Kucharzyk K."/>
            <person name="Murdoch R.W."/>
            <person name="Higgins S."/>
            <person name="Loffler F."/>
        </authorList>
    </citation>
    <scope>NUCLEOTIDE SEQUENCE</scope>
</reference>
<dbReference type="AlphaFoldDB" id="A0A645CJ84"/>
<feature type="compositionally biased region" description="Basic and acidic residues" evidence="1">
    <location>
        <begin position="187"/>
        <end position="201"/>
    </location>
</feature>
<feature type="region of interest" description="Disordered" evidence="1">
    <location>
        <begin position="179"/>
        <end position="281"/>
    </location>
</feature>
<dbReference type="EMBL" id="VSSQ01027648">
    <property type="protein sequence ID" value="MPM77005.1"/>
    <property type="molecule type" value="Genomic_DNA"/>
</dbReference>
<proteinExistence type="predicted"/>
<evidence type="ECO:0000313" key="2">
    <source>
        <dbReference type="EMBL" id="MPM77005.1"/>
    </source>
</evidence>
<protein>
    <submittedName>
        <fullName evidence="2">Uncharacterized protein</fullName>
    </submittedName>
</protein>
<feature type="compositionally biased region" description="Basic and acidic residues" evidence="1">
    <location>
        <begin position="226"/>
        <end position="255"/>
    </location>
</feature>
<accession>A0A645CJ84</accession>
<feature type="compositionally biased region" description="Basic residues" evidence="1">
    <location>
        <begin position="202"/>
        <end position="214"/>
    </location>
</feature>
<feature type="compositionally biased region" description="Basic residues" evidence="1">
    <location>
        <begin position="256"/>
        <end position="281"/>
    </location>
</feature>
<organism evidence="2">
    <name type="scientific">bioreactor metagenome</name>
    <dbReference type="NCBI Taxonomy" id="1076179"/>
    <lineage>
        <taxon>unclassified sequences</taxon>
        <taxon>metagenomes</taxon>
        <taxon>ecological metagenomes</taxon>
    </lineage>
</organism>